<comment type="caution">
    <text evidence="1">The sequence shown here is derived from an EMBL/GenBank/DDBJ whole genome shotgun (WGS) entry which is preliminary data.</text>
</comment>
<evidence type="ECO:0000313" key="1">
    <source>
        <dbReference type="EMBL" id="MBF6302810.1"/>
    </source>
</evidence>
<protein>
    <submittedName>
        <fullName evidence="1">Uncharacterized protein</fullName>
    </submittedName>
</protein>
<proteinExistence type="predicted"/>
<accession>A0ABS0D328</accession>
<keyword evidence="2" id="KW-1185">Reference proteome</keyword>
<dbReference type="RefSeq" id="WP_195133992.1">
    <property type="nucleotide sequence ID" value="NZ_JADLQX010000060.1"/>
</dbReference>
<evidence type="ECO:0000313" key="2">
    <source>
        <dbReference type="Proteomes" id="UP000702209"/>
    </source>
</evidence>
<organism evidence="1 2">
    <name type="scientific">Nocardia amamiensis</name>
    <dbReference type="NCBI Taxonomy" id="404578"/>
    <lineage>
        <taxon>Bacteria</taxon>
        <taxon>Bacillati</taxon>
        <taxon>Actinomycetota</taxon>
        <taxon>Actinomycetes</taxon>
        <taxon>Mycobacteriales</taxon>
        <taxon>Nocardiaceae</taxon>
        <taxon>Nocardia</taxon>
    </lineage>
</organism>
<sequence length="97" mass="10600">MDESAPTVVVVYDVGSGRPRKVAEFRLTAAGTAALIVTDPGGCLVAQHWYDRGIKVYDLPERIGPRAGTRFLRALLETPTSSYYRIVDESPPPQPRG</sequence>
<dbReference type="EMBL" id="JADLQX010000060">
    <property type="protein sequence ID" value="MBF6302810.1"/>
    <property type="molecule type" value="Genomic_DNA"/>
</dbReference>
<gene>
    <name evidence="1" type="ORF">IU459_35555</name>
</gene>
<dbReference type="Proteomes" id="UP000702209">
    <property type="component" value="Unassembled WGS sequence"/>
</dbReference>
<name>A0ABS0D328_9NOCA</name>
<reference evidence="1 2" key="1">
    <citation type="submission" date="2020-10" db="EMBL/GenBank/DDBJ databases">
        <title>Identification of Nocardia species via Next-generation sequencing and recognition of intraspecies genetic diversity.</title>
        <authorList>
            <person name="Li P."/>
            <person name="Li P."/>
            <person name="Lu B."/>
        </authorList>
    </citation>
    <scope>NUCLEOTIDE SEQUENCE [LARGE SCALE GENOMIC DNA]</scope>
    <source>
        <strain evidence="1 2">BJ06-0157</strain>
    </source>
</reference>